<protein>
    <recommendedName>
        <fullName evidence="7">Protein kinase domain-containing protein</fullName>
    </recommendedName>
</protein>
<keyword evidence="9" id="KW-1185">Reference proteome</keyword>
<dbReference type="FunFam" id="3.30.200.20:FF:000586">
    <property type="entry name" value="Receptor protein-tyrosine kinase"/>
    <property type="match status" value="1"/>
</dbReference>
<dbReference type="Pfam" id="PF24674">
    <property type="entry name" value="MACPF_SNTX"/>
    <property type="match status" value="1"/>
</dbReference>
<comment type="subcellular location">
    <subcellularLocation>
        <location evidence="1">Membrane</location>
        <topology evidence="1">Single-pass membrane protein</topology>
    </subcellularLocation>
</comment>
<feature type="region of interest" description="Disordered" evidence="4">
    <location>
        <begin position="525"/>
        <end position="544"/>
    </location>
</feature>
<dbReference type="PROSITE" id="PS00109">
    <property type="entry name" value="PROTEIN_KINASE_TYR"/>
    <property type="match status" value="1"/>
</dbReference>
<dbReference type="InterPro" id="IPR050122">
    <property type="entry name" value="RTK"/>
</dbReference>
<dbReference type="PANTHER" id="PTHR24416">
    <property type="entry name" value="TYROSINE-PROTEIN KINASE RECEPTOR"/>
    <property type="match status" value="1"/>
</dbReference>
<dbReference type="Proteomes" id="UP000708208">
    <property type="component" value="Unassembled WGS sequence"/>
</dbReference>
<organism evidence="8 9">
    <name type="scientific">Allacma fusca</name>
    <dbReference type="NCBI Taxonomy" id="39272"/>
    <lineage>
        <taxon>Eukaryota</taxon>
        <taxon>Metazoa</taxon>
        <taxon>Ecdysozoa</taxon>
        <taxon>Arthropoda</taxon>
        <taxon>Hexapoda</taxon>
        <taxon>Collembola</taxon>
        <taxon>Symphypleona</taxon>
        <taxon>Sminthuridae</taxon>
        <taxon>Allacma</taxon>
    </lineage>
</organism>
<keyword evidence="5" id="KW-0472">Membrane</keyword>
<dbReference type="AlphaFoldDB" id="A0A8J2L3Q9"/>
<evidence type="ECO:0000256" key="5">
    <source>
        <dbReference type="SAM" id="Phobius"/>
    </source>
</evidence>
<dbReference type="PROSITE" id="PS00107">
    <property type="entry name" value="PROTEIN_KINASE_ATP"/>
    <property type="match status" value="1"/>
</dbReference>
<feature type="transmembrane region" description="Helical" evidence="5">
    <location>
        <begin position="549"/>
        <end position="571"/>
    </location>
</feature>
<gene>
    <name evidence="8" type="ORF">AFUS01_LOCUS37190</name>
</gene>
<dbReference type="InterPro" id="IPR008266">
    <property type="entry name" value="Tyr_kinase_AS"/>
</dbReference>
<evidence type="ECO:0000256" key="1">
    <source>
        <dbReference type="ARBA" id="ARBA00004167"/>
    </source>
</evidence>
<evidence type="ECO:0000256" key="2">
    <source>
        <dbReference type="ARBA" id="ARBA00051243"/>
    </source>
</evidence>
<keyword evidence="5" id="KW-1133">Transmembrane helix</keyword>
<keyword evidence="6" id="KW-0732">Signal</keyword>
<keyword evidence="5" id="KW-0812">Transmembrane</keyword>
<dbReference type="InterPro" id="IPR000719">
    <property type="entry name" value="Prot_kinase_dom"/>
</dbReference>
<dbReference type="PROSITE" id="PS50011">
    <property type="entry name" value="PROTEIN_KINASE_DOM"/>
    <property type="match status" value="1"/>
</dbReference>
<dbReference type="InterPro" id="IPR001245">
    <property type="entry name" value="Ser-Thr/Tyr_kinase_cat_dom"/>
</dbReference>
<feature type="binding site" evidence="3">
    <location>
        <position position="661"/>
    </location>
    <ligand>
        <name>ATP</name>
        <dbReference type="ChEBI" id="CHEBI:30616"/>
    </ligand>
</feature>
<evidence type="ECO:0000313" key="9">
    <source>
        <dbReference type="Proteomes" id="UP000708208"/>
    </source>
</evidence>
<evidence type="ECO:0000256" key="4">
    <source>
        <dbReference type="SAM" id="MobiDB-lite"/>
    </source>
</evidence>
<comment type="caution">
    <text evidence="8">The sequence shown here is derived from an EMBL/GenBank/DDBJ whole genome shotgun (WGS) entry which is preliminary data.</text>
</comment>
<evidence type="ECO:0000259" key="7">
    <source>
        <dbReference type="PROSITE" id="PS50011"/>
    </source>
</evidence>
<keyword evidence="3" id="KW-0067">ATP-binding</keyword>
<keyword evidence="3" id="KW-0547">Nucleotide-binding</keyword>
<dbReference type="GO" id="GO:0007169">
    <property type="term" value="P:cell surface receptor protein tyrosine kinase signaling pathway"/>
    <property type="evidence" value="ECO:0007669"/>
    <property type="project" value="TreeGrafter"/>
</dbReference>
<dbReference type="InterPro" id="IPR056073">
    <property type="entry name" value="DUF7656"/>
</dbReference>
<dbReference type="GO" id="GO:0004714">
    <property type="term" value="F:transmembrane receptor protein tyrosine kinase activity"/>
    <property type="evidence" value="ECO:0007669"/>
    <property type="project" value="UniProtKB-EC"/>
</dbReference>
<evidence type="ECO:0000313" key="8">
    <source>
        <dbReference type="EMBL" id="CAG7827191.1"/>
    </source>
</evidence>
<dbReference type="InterPro" id="IPR017441">
    <property type="entry name" value="Protein_kinase_ATP_BS"/>
</dbReference>
<proteinExistence type="predicted"/>
<dbReference type="Pfam" id="PF24676">
    <property type="entry name" value="DUF7656"/>
    <property type="match status" value="1"/>
</dbReference>
<dbReference type="EMBL" id="CAJVCH010542572">
    <property type="protein sequence ID" value="CAG7827191.1"/>
    <property type="molecule type" value="Genomic_DNA"/>
</dbReference>
<dbReference type="InterPro" id="IPR056072">
    <property type="entry name" value="SNTX_MACPF/CDC-like_dom"/>
</dbReference>
<evidence type="ECO:0000256" key="6">
    <source>
        <dbReference type="SAM" id="SignalP"/>
    </source>
</evidence>
<reference evidence="8" key="1">
    <citation type="submission" date="2021-06" db="EMBL/GenBank/DDBJ databases">
        <authorList>
            <person name="Hodson N. C."/>
            <person name="Mongue J. A."/>
            <person name="Jaron S. K."/>
        </authorList>
    </citation>
    <scope>NUCLEOTIDE SEQUENCE</scope>
</reference>
<name>A0A8J2L3Q9_9HEXA</name>
<accession>A0A8J2L3Q9</accession>
<dbReference type="GO" id="GO:0005524">
    <property type="term" value="F:ATP binding"/>
    <property type="evidence" value="ECO:0007669"/>
    <property type="project" value="UniProtKB-UniRule"/>
</dbReference>
<sequence length="881" mass="100481">MFISYLIPWFGIILIPTLIRSQNVYVIPAIGRVANLGDIYNESSETVTNQSIFKQKPPFDITELKARASPPIKHRVVNSLQDKAKLLGVDTTFVSRFKTQFVVPNRTRPNVPIAMEYLEDDNKHYSNVVEGAVFQRTRIGDEILRTQNLQPYLKANKSDPEWNPLIVVRIVYGSDLVVKILDENADDDTKENLKEALTRAVEMQNLTSPMNELKFSVFSDTIIANSSISNLMELSEILQEHSRLLQTDMVPIEYNLVRLDFLQNISSLNFEIIYLKPPYDFQTSNYLGKQGIFRHLSDNIVATQILNDFQADITHHDKCIPHNEKRDFKSFVSKFNKQSRDFKTLAKNYNGYKDMSRFISELNFFLEDVTSQKVQLKIGNQFANTRQRLENCRQFEKQGVEYIGEQDFLADFQAQFWEKYSVLFILYYSLRLQQEDSTKFTKNLNCLTALKDSVALEQMLVLDCEFHASNCVRAESNTTVIHFFEDNKLKSEDVALNFVDVLLYVNKHKFTTTTTDRNELVTDVTLEETGSSGRNETESSSDEEQSTSVAIIGAVVAVLGVILGVLVIVVWTARKKIRLLKSVIRRLSEVEVQQFFDGDPNYDENIPNAPIEAMPFDKKYEIAEDDLIIHNGKVIGSGHFGIVMRGSLRDDVGGIIEVAVKTSKAGSDATFFKSLLGELKILAYIGHHENVVSLIGAVTANIQSQQVLIATEWCQNGDLHRFLVQNRKAFTPKFRPQNSMLRQPALVDPTVSQSTRNFSTLDLLRWSLQIAKGMRFLEEKKVIHGDLATRNVLLNENNDAKISDFGLSRQLIKYSQYKKKSMDPLPWSGDRLNRPQSANAHVYNMMLDCWLLEPSERPNFASVIEQLQGLMLDMGSRDTNV</sequence>
<dbReference type="GO" id="GO:0005886">
    <property type="term" value="C:plasma membrane"/>
    <property type="evidence" value="ECO:0007669"/>
    <property type="project" value="TreeGrafter"/>
</dbReference>
<evidence type="ECO:0000256" key="3">
    <source>
        <dbReference type="PROSITE-ProRule" id="PRU10141"/>
    </source>
</evidence>
<feature type="domain" description="Protein kinase" evidence="7">
    <location>
        <begin position="629"/>
        <end position="881"/>
    </location>
</feature>
<dbReference type="GO" id="GO:0043235">
    <property type="term" value="C:receptor complex"/>
    <property type="evidence" value="ECO:0007669"/>
    <property type="project" value="TreeGrafter"/>
</dbReference>
<dbReference type="Pfam" id="PF07714">
    <property type="entry name" value="PK_Tyr_Ser-Thr"/>
    <property type="match status" value="2"/>
</dbReference>
<comment type="catalytic activity">
    <reaction evidence="2">
        <text>L-tyrosyl-[protein] + ATP = O-phospho-L-tyrosyl-[protein] + ADP + H(+)</text>
        <dbReference type="Rhea" id="RHEA:10596"/>
        <dbReference type="Rhea" id="RHEA-COMP:10136"/>
        <dbReference type="Rhea" id="RHEA-COMP:20101"/>
        <dbReference type="ChEBI" id="CHEBI:15378"/>
        <dbReference type="ChEBI" id="CHEBI:30616"/>
        <dbReference type="ChEBI" id="CHEBI:46858"/>
        <dbReference type="ChEBI" id="CHEBI:61978"/>
        <dbReference type="ChEBI" id="CHEBI:456216"/>
        <dbReference type="EC" id="2.7.10.1"/>
    </reaction>
</comment>
<dbReference type="OrthoDB" id="3256376at2759"/>
<dbReference type="PANTHER" id="PTHR24416:SF600">
    <property type="entry name" value="PDGF- AND VEGF-RECEPTOR RELATED, ISOFORM J"/>
    <property type="match status" value="1"/>
</dbReference>
<feature type="chain" id="PRO_5035256387" description="Protein kinase domain-containing protein" evidence="6">
    <location>
        <begin position="22"/>
        <end position="881"/>
    </location>
</feature>
<feature type="signal peptide" evidence="6">
    <location>
        <begin position="1"/>
        <end position="21"/>
    </location>
</feature>